<organism evidence="1 2">
    <name type="scientific">Bugula neritina</name>
    <name type="common">Brown bryozoan</name>
    <name type="synonym">Sertularia neritina</name>
    <dbReference type="NCBI Taxonomy" id="10212"/>
    <lineage>
        <taxon>Eukaryota</taxon>
        <taxon>Metazoa</taxon>
        <taxon>Spiralia</taxon>
        <taxon>Lophotrochozoa</taxon>
        <taxon>Bryozoa</taxon>
        <taxon>Gymnolaemata</taxon>
        <taxon>Cheilostomatida</taxon>
        <taxon>Flustrina</taxon>
        <taxon>Buguloidea</taxon>
        <taxon>Bugulidae</taxon>
        <taxon>Bugula</taxon>
    </lineage>
</organism>
<name>A0A7J7JTP2_BUGNE</name>
<protein>
    <submittedName>
        <fullName evidence="1">Uncharacterized protein</fullName>
    </submittedName>
</protein>
<sequence length="101" mass="11859">MLVQGPLRDTQVENCVNRNIYRHEYPQDMKATGTLVQEWNSRCYTENSSVPEFPTAIWLVCVSPINYPRLIYTQNRHYTISHNSIHIHIISYNSSIYSLNN</sequence>
<dbReference type="Proteomes" id="UP000593567">
    <property type="component" value="Unassembled WGS sequence"/>
</dbReference>
<comment type="caution">
    <text evidence="1">The sequence shown here is derived from an EMBL/GenBank/DDBJ whole genome shotgun (WGS) entry which is preliminary data.</text>
</comment>
<reference evidence="1" key="1">
    <citation type="submission" date="2020-06" db="EMBL/GenBank/DDBJ databases">
        <title>Draft genome of Bugula neritina, a colonial animal packing powerful symbionts and potential medicines.</title>
        <authorList>
            <person name="Rayko M."/>
        </authorList>
    </citation>
    <scope>NUCLEOTIDE SEQUENCE [LARGE SCALE GENOMIC DNA]</scope>
    <source>
        <strain evidence="1">Kwan_BN1</strain>
    </source>
</reference>
<evidence type="ECO:0000313" key="1">
    <source>
        <dbReference type="EMBL" id="KAF6029367.1"/>
    </source>
</evidence>
<gene>
    <name evidence="1" type="ORF">EB796_012320</name>
</gene>
<dbReference type="EMBL" id="VXIV02001820">
    <property type="protein sequence ID" value="KAF6029367.1"/>
    <property type="molecule type" value="Genomic_DNA"/>
</dbReference>
<evidence type="ECO:0000313" key="2">
    <source>
        <dbReference type="Proteomes" id="UP000593567"/>
    </source>
</evidence>
<proteinExistence type="predicted"/>
<keyword evidence="2" id="KW-1185">Reference proteome</keyword>
<accession>A0A7J7JTP2</accession>
<dbReference type="AlphaFoldDB" id="A0A7J7JTP2"/>